<feature type="compositionally biased region" description="Basic and acidic residues" evidence="1">
    <location>
        <begin position="102"/>
        <end position="112"/>
    </location>
</feature>
<evidence type="ECO:0000313" key="2">
    <source>
        <dbReference type="EMBL" id="WRT68910.1"/>
    </source>
</evidence>
<accession>A0ABZ1D4S7</accession>
<evidence type="ECO:0000313" key="3">
    <source>
        <dbReference type="Proteomes" id="UP001329825"/>
    </source>
</evidence>
<dbReference type="Pfam" id="PF23410">
    <property type="entry name" value="Beta-prop_VPS8"/>
    <property type="match status" value="1"/>
</dbReference>
<dbReference type="Proteomes" id="UP001329825">
    <property type="component" value="Chromosome 8"/>
</dbReference>
<dbReference type="GeneID" id="87958022"/>
<feature type="compositionally biased region" description="Low complexity" evidence="1">
    <location>
        <begin position="25"/>
        <end position="34"/>
    </location>
</feature>
<feature type="compositionally biased region" description="Basic and acidic residues" evidence="1">
    <location>
        <begin position="61"/>
        <end position="80"/>
    </location>
</feature>
<dbReference type="EMBL" id="CP141888">
    <property type="protein sequence ID" value="WRT68910.1"/>
    <property type="molecule type" value="Genomic_DNA"/>
</dbReference>
<protein>
    <submittedName>
        <fullName evidence="2">Uncharacterized protein</fullName>
    </submittedName>
</protein>
<name>A0ABZ1D4S7_9TREE</name>
<proteinExistence type="predicted"/>
<sequence length="379" mass="41611">MPPRSPRRQQSTLSSASSGARTVRPRSQSRSLSRQHSRLTNPEQLDDCTQGAYGDTAVDVSHTDTLEDIASHDPGTRVETDAGPSDYWKRQSKSPSQVIPIDWRKLSDKPFNLDEAEDGPSDQYWPDSPRTAPPPSHQPAACDDGPDNAEYGRRLHDVMAQDSPPSDSPTINVNAHDWELGGYQTNYQDIIGDAENSTSPGFHDDEEFGNLNLREVQDRVSNGTPSIVSTRTTQIPLISPSPGKRTSFILQQPQLAHLRTSSHFSQISEAKSETMSVASASSQLQPLQSTNLNPQQNQSPAYTFHPLRRLSAHLFLKQANATTSPLKLDSKDIFGKPTVMDVRGMVAVGTDHGFVLVYTFGQELKHVLGNDGTSECSLI</sequence>
<keyword evidence="3" id="KW-1185">Reference proteome</keyword>
<dbReference type="RefSeq" id="XP_062793649.1">
    <property type="nucleotide sequence ID" value="XM_062937598.1"/>
</dbReference>
<feature type="region of interest" description="Disordered" evidence="1">
    <location>
        <begin position="1"/>
        <end position="151"/>
    </location>
</feature>
<organism evidence="2 3">
    <name type="scientific">Kwoniella shivajii</name>
    <dbReference type="NCBI Taxonomy" id="564305"/>
    <lineage>
        <taxon>Eukaryota</taxon>
        <taxon>Fungi</taxon>
        <taxon>Dikarya</taxon>
        <taxon>Basidiomycota</taxon>
        <taxon>Agaricomycotina</taxon>
        <taxon>Tremellomycetes</taxon>
        <taxon>Tremellales</taxon>
        <taxon>Cryptococcaceae</taxon>
        <taxon>Kwoniella</taxon>
    </lineage>
</organism>
<gene>
    <name evidence="2" type="ORF">IL334_005892</name>
</gene>
<reference evidence="2 3" key="1">
    <citation type="submission" date="2024-01" db="EMBL/GenBank/DDBJ databases">
        <title>Comparative genomics of Cryptococcus and Kwoniella reveals pathogenesis evolution and contrasting modes of karyotype evolution via chromosome fusion or intercentromeric recombination.</title>
        <authorList>
            <person name="Coelho M.A."/>
            <person name="David-Palma M."/>
            <person name="Shea T."/>
            <person name="Bowers K."/>
            <person name="McGinley-Smith S."/>
            <person name="Mohammad A.W."/>
            <person name="Gnirke A."/>
            <person name="Yurkov A.M."/>
            <person name="Nowrousian M."/>
            <person name="Sun S."/>
            <person name="Cuomo C.A."/>
            <person name="Heitman J."/>
        </authorList>
    </citation>
    <scope>NUCLEOTIDE SEQUENCE [LARGE SCALE GENOMIC DNA]</scope>
    <source>
        <strain evidence="2">CBS 11374</strain>
    </source>
</reference>
<evidence type="ECO:0000256" key="1">
    <source>
        <dbReference type="SAM" id="MobiDB-lite"/>
    </source>
</evidence>
<feature type="compositionally biased region" description="Polar residues" evidence="1">
    <location>
        <begin position="8"/>
        <end position="20"/>
    </location>
</feature>